<dbReference type="Gene3D" id="3.10.580.10">
    <property type="entry name" value="CBS-domain"/>
    <property type="match status" value="1"/>
</dbReference>
<evidence type="ECO:0000256" key="7">
    <source>
        <dbReference type="ARBA" id="ARBA00037273"/>
    </source>
</evidence>
<dbReference type="AlphaFoldDB" id="A0A1H9M0P4"/>
<dbReference type="PANTHER" id="PTHR22777">
    <property type="entry name" value="HEMOLYSIN-RELATED"/>
    <property type="match status" value="1"/>
</dbReference>
<proteinExistence type="inferred from homology"/>
<dbReference type="Proteomes" id="UP000198749">
    <property type="component" value="Unassembled WGS sequence"/>
</dbReference>
<comment type="similarity">
    <text evidence="1">Belongs to the UPF0053 family.</text>
</comment>
<dbReference type="SUPFAM" id="SSF56176">
    <property type="entry name" value="FAD-binding/transporter-associated domain-like"/>
    <property type="match status" value="1"/>
</dbReference>
<dbReference type="SMART" id="SM00116">
    <property type="entry name" value="CBS"/>
    <property type="match status" value="2"/>
</dbReference>
<dbReference type="InterPro" id="IPR016169">
    <property type="entry name" value="FAD-bd_PCMH_sub2"/>
</dbReference>
<keyword evidence="5 9" id="KW-0129">CBS domain</keyword>
<evidence type="ECO:0000256" key="9">
    <source>
        <dbReference type="PROSITE-ProRule" id="PRU00703"/>
    </source>
</evidence>
<keyword evidence="2" id="KW-0813">Transport</keyword>
<sequence>MSDERSGNGQQKSWLGKLTQIFSDEPKTREDLLADLKDATDENVLDQEAFSIIEGAMQVADQQVRDVMIPRSQMVVVEADQTPKEFLPIIISSAHSRFPVIGENPDDILGVLLAKDLLSLILDDNNLENFDIRQHVRKATFIPESKRLNVLLKEFRATRNHMAIVVDEYAGVSGVITIEDVLEQIVGQIEDEHDVEDDEGNIKPFDDNGYIVKALTPIEDFNEFFDIGMPDDEFDTIGGLVTQKFGHLPRKDETVEIDTFTFKVLSADNRRIRLLQVIRTTPADY</sequence>
<dbReference type="InterPro" id="IPR036318">
    <property type="entry name" value="FAD-bd_PCMH-like_sf"/>
</dbReference>
<dbReference type="GO" id="GO:0050660">
    <property type="term" value="F:flavin adenine dinucleotide binding"/>
    <property type="evidence" value="ECO:0007669"/>
    <property type="project" value="InterPro"/>
</dbReference>
<evidence type="ECO:0000256" key="8">
    <source>
        <dbReference type="ARBA" id="ARBA00040729"/>
    </source>
</evidence>
<dbReference type="EMBL" id="FOGB01000020">
    <property type="protein sequence ID" value="SER16633.1"/>
    <property type="molecule type" value="Genomic_DNA"/>
</dbReference>
<dbReference type="InterPro" id="IPR000644">
    <property type="entry name" value="CBS_dom"/>
</dbReference>
<dbReference type="Pfam" id="PF00571">
    <property type="entry name" value="CBS"/>
    <property type="match status" value="2"/>
</dbReference>
<dbReference type="InterPro" id="IPR044751">
    <property type="entry name" value="Ion_transp-like_CBS"/>
</dbReference>
<evidence type="ECO:0000259" key="10">
    <source>
        <dbReference type="PROSITE" id="PS51371"/>
    </source>
</evidence>
<dbReference type="InterPro" id="IPR046342">
    <property type="entry name" value="CBS_dom_sf"/>
</dbReference>
<dbReference type="InterPro" id="IPR005170">
    <property type="entry name" value="Transptr-assoc_dom"/>
</dbReference>
<feature type="domain" description="CBS" evidence="10">
    <location>
        <begin position="68"/>
        <end position="127"/>
    </location>
</feature>
<dbReference type="InterPro" id="IPR054115">
    <property type="entry name" value="CorC_N"/>
</dbReference>
<comment type="function">
    <text evidence="7">Plays a role in the transport of magnesium and cobalt ions.</text>
</comment>
<keyword evidence="3" id="KW-0677">Repeat</keyword>
<dbReference type="SMART" id="SM01091">
    <property type="entry name" value="CorC_HlyC"/>
    <property type="match status" value="1"/>
</dbReference>
<evidence type="ECO:0000256" key="6">
    <source>
        <dbReference type="ARBA" id="ARBA00023285"/>
    </source>
</evidence>
<keyword evidence="12" id="KW-1185">Reference proteome</keyword>
<protein>
    <recommendedName>
        <fullName evidence="8">Magnesium and cobalt efflux protein CorC</fullName>
    </recommendedName>
</protein>
<evidence type="ECO:0000256" key="4">
    <source>
        <dbReference type="ARBA" id="ARBA00022842"/>
    </source>
</evidence>
<dbReference type="FunFam" id="3.10.580.10:FF:000002">
    <property type="entry name" value="Magnesium/cobalt efflux protein CorC"/>
    <property type="match status" value="1"/>
</dbReference>
<evidence type="ECO:0000256" key="5">
    <source>
        <dbReference type="ARBA" id="ARBA00023122"/>
    </source>
</evidence>
<dbReference type="PANTHER" id="PTHR22777:SF27">
    <property type="entry name" value="MAGNESIUM AND COBALT EFFLUX PROTEIN CORC"/>
    <property type="match status" value="1"/>
</dbReference>
<evidence type="ECO:0000256" key="3">
    <source>
        <dbReference type="ARBA" id="ARBA00022737"/>
    </source>
</evidence>
<dbReference type="Pfam" id="PF03471">
    <property type="entry name" value="CorC_HlyC"/>
    <property type="match status" value="1"/>
</dbReference>
<dbReference type="OrthoDB" id="9798188at2"/>
<dbReference type="SUPFAM" id="SSF54631">
    <property type="entry name" value="CBS-domain pair"/>
    <property type="match status" value="1"/>
</dbReference>
<gene>
    <name evidence="11" type="ORF">SAMN03080615_04176</name>
</gene>
<organism evidence="11 12">
    <name type="scientific">Amphritea atlantica</name>
    <dbReference type="NCBI Taxonomy" id="355243"/>
    <lineage>
        <taxon>Bacteria</taxon>
        <taxon>Pseudomonadati</taxon>
        <taxon>Pseudomonadota</taxon>
        <taxon>Gammaproteobacteria</taxon>
        <taxon>Oceanospirillales</taxon>
        <taxon>Oceanospirillaceae</taxon>
        <taxon>Amphritea</taxon>
    </lineage>
</organism>
<dbReference type="GO" id="GO:0005886">
    <property type="term" value="C:plasma membrane"/>
    <property type="evidence" value="ECO:0007669"/>
    <property type="project" value="TreeGrafter"/>
</dbReference>
<name>A0A1H9M0P4_9GAMM</name>
<reference evidence="12" key="1">
    <citation type="submission" date="2016-10" db="EMBL/GenBank/DDBJ databases">
        <authorList>
            <person name="Varghese N."/>
            <person name="Submissions S."/>
        </authorList>
    </citation>
    <scope>NUCLEOTIDE SEQUENCE [LARGE SCALE GENOMIC DNA]</scope>
    <source>
        <strain evidence="12">DSM 18887</strain>
    </source>
</reference>
<dbReference type="RefSeq" id="WP_091362038.1">
    <property type="nucleotide sequence ID" value="NZ_AP025284.1"/>
</dbReference>
<evidence type="ECO:0000256" key="2">
    <source>
        <dbReference type="ARBA" id="ARBA00022448"/>
    </source>
</evidence>
<evidence type="ECO:0000313" key="11">
    <source>
        <dbReference type="EMBL" id="SER16633.1"/>
    </source>
</evidence>
<keyword evidence="4" id="KW-0460">Magnesium</keyword>
<feature type="domain" description="CBS" evidence="10">
    <location>
        <begin position="135"/>
        <end position="195"/>
    </location>
</feature>
<dbReference type="Gene3D" id="3.30.465.10">
    <property type="match status" value="1"/>
</dbReference>
<dbReference type="STRING" id="355243.SAMN03080615_04176"/>
<keyword evidence="6" id="KW-0170">Cobalt</keyword>
<evidence type="ECO:0000313" key="12">
    <source>
        <dbReference type="Proteomes" id="UP000198749"/>
    </source>
</evidence>
<accession>A0A1H9M0P4</accession>
<dbReference type="CDD" id="cd04590">
    <property type="entry name" value="CBS_pair_CorC_HlyC_assoc"/>
    <property type="match status" value="1"/>
</dbReference>
<dbReference type="Pfam" id="PF21917">
    <property type="entry name" value="NMB0537_N"/>
    <property type="match status" value="1"/>
</dbReference>
<evidence type="ECO:0000256" key="1">
    <source>
        <dbReference type="ARBA" id="ARBA00006337"/>
    </source>
</evidence>
<dbReference type="PROSITE" id="PS51371">
    <property type="entry name" value="CBS"/>
    <property type="match status" value="2"/>
</dbReference>